<dbReference type="InterPro" id="IPR044855">
    <property type="entry name" value="CoA-Trfase_III_dom3_sf"/>
</dbReference>
<dbReference type="Gene3D" id="3.40.50.10540">
    <property type="entry name" value="Crotonobetainyl-coa:carnitine coa-transferase, domain 1"/>
    <property type="match status" value="1"/>
</dbReference>
<comment type="caution">
    <text evidence="2">The sequence shown here is derived from an EMBL/GenBank/DDBJ whole genome shotgun (WGS) entry which is preliminary data.</text>
</comment>
<dbReference type="PANTHER" id="PTHR48207:SF3">
    <property type="entry name" value="SUCCINATE--HYDROXYMETHYLGLUTARATE COA-TRANSFERASE"/>
    <property type="match status" value="1"/>
</dbReference>
<dbReference type="InterPro" id="IPR023606">
    <property type="entry name" value="CoA-Trfase_III_dom_1_sf"/>
</dbReference>
<protein>
    <recommendedName>
        <fullName evidence="4">CoA transferase</fullName>
    </recommendedName>
</protein>
<keyword evidence="1" id="KW-0808">Transferase</keyword>
<dbReference type="InterPro" id="IPR003673">
    <property type="entry name" value="CoA-Trfase_fam_III"/>
</dbReference>
<sequence length="393" mass="42765">MLSHYTVLEVGDYVAVPYAGKLLADCDAEVIKVEPPDGDSARRVAPFVSGDGRSESAVFGYLNTSKRSLTLAESSDRAPELLEELIETLGVDLVVEDRLDAYGLDARELQTRHDGLTVVSVTGFGSDGPFADYSAPEIVAMAESGQMNKMGYPGEPPLRPRVKSADYWAGQHAAIGGLASLLSRDLQDDSGQHVDVAARDVAITYMEGFVAGFSWSGACTERTGLGYPDQDGQPGLPALYETADGYISAAVSDARWGTFCEDVLERPELTSDERFSTPEARLENLPELRDVVESYTGEQDKWALFEEFQANGIPCGIVQTPTELLEFDHLHDREFWVDLELPNGETVTSPGFPFRVDGSPVPMGSPPALGEDNELYDELERDRTRLAASGVIR</sequence>
<dbReference type="InterPro" id="IPR050483">
    <property type="entry name" value="CoA-transferase_III_domain"/>
</dbReference>
<dbReference type="RefSeq" id="WP_124179252.1">
    <property type="nucleotide sequence ID" value="NZ_REFY01000005.1"/>
</dbReference>
<proteinExistence type="predicted"/>
<dbReference type="Gene3D" id="3.30.1540.10">
    <property type="entry name" value="formyl-coa transferase, domain 3"/>
    <property type="match status" value="1"/>
</dbReference>
<gene>
    <name evidence="2" type="ORF">EA462_14495</name>
</gene>
<reference evidence="2 3" key="1">
    <citation type="submission" date="2018-10" db="EMBL/GenBank/DDBJ databases">
        <title>Natrarchaeobius chitinivorans gen. nov., sp. nov., and Natrarchaeobius haloalkaliphilus sp. nov., alkaliphilic, chitin-utilizing haloarchaea from hypersaline alkaline lakes.</title>
        <authorList>
            <person name="Sorokin D.Y."/>
            <person name="Elcheninov A.G."/>
            <person name="Kostrikina N.A."/>
            <person name="Bale N.J."/>
            <person name="Sinninghe Damste J.S."/>
            <person name="Khijniak T.V."/>
            <person name="Kublanov I.V."/>
            <person name="Toshchakov S.V."/>
        </authorList>
    </citation>
    <scope>NUCLEOTIDE SEQUENCE [LARGE SCALE GENOMIC DNA]</scope>
    <source>
        <strain evidence="2 3">AArcht-Sl</strain>
    </source>
</reference>
<evidence type="ECO:0000256" key="1">
    <source>
        <dbReference type="ARBA" id="ARBA00022679"/>
    </source>
</evidence>
<evidence type="ECO:0000313" key="2">
    <source>
        <dbReference type="EMBL" id="RQG88056.1"/>
    </source>
</evidence>
<dbReference type="Pfam" id="PF02515">
    <property type="entry name" value="CoA_transf_3"/>
    <property type="match status" value="1"/>
</dbReference>
<dbReference type="SUPFAM" id="SSF89796">
    <property type="entry name" value="CoA-transferase family III (CaiB/BaiF)"/>
    <property type="match status" value="1"/>
</dbReference>
<evidence type="ECO:0000313" key="3">
    <source>
        <dbReference type="Proteomes" id="UP000273828"/>
    </source>
</evidence>
<organism evidence="2 3">
    <name type="scientific">Natrarchaeobius halalkaliphilus</name>
    <dbReference type="NCBI Taxonomy" id="1679091"/>
    <lineage>
        <taxon>Archaea</taxon>
        <taxon>Methanobacteriati</taxon>
        <taxon>Methanobacteriota</taxon>
        <taxon>Stenosarchaea group</taxon>
        <taxon>Halobacteria</taxon>
        <taxon>Halobacteriales</taxon>
        <taxon>Natrialbaceae</taxon>
        <taxon>Natrarchaeobius</taxon>
    </lineage>
</organism>
<dbReference type="EMBL" id="REFY01000005">
    <property type="protein sequence ID" value="RQG88056.1"/>
    <property type="molecule type" value="Genomic_DNA"/>
</dbReference>
<name>A0A3N6LJ31_9EURY</name>
<accession>A0A3N6LJ31</accession>
<keyword evidence="3" id="KW-1185">Reference proteome</keyword>
<dbReference type="AlphaFoldDB" id="A0A3N6LJ31"/>
<dbReference type="PANTHER" id="PTHR48207">
    <property type="entry name" value="SUCCINATE--HYDROXYMETHYLGLUTARATE COA-TRANSFERASE"/>
    <property type="match status" value="1"/>
</dbReference>
<evidence type="ECO:0008006" key="4">
    <source>
        <dbReference type="Google" id="ProtNLM"/>
    </source>
</evidence>
<dbReference type="OrthoDB" id="28444at2157"/>
<dbReference type="GO" id="GO:0008410">
    <property type="term" value="F:CoA-transferase activity"/>
    <property type="evidence" value="ECO:0007669"/>
    <property type="project" value="TreeGrafter"/>
</dbReference>
<dbReference type="Proteomes" id="UP000273828">
    <property type="component" value="Unassembled WGS sequence"/>
</dbReference>